<evidence type="ECO:0000313" key="4">
    <source>
        <dbReference type="Proteomes" id="UP000245073"/>
    </source>
</evidence>
<comment type="caution">
    <text evidence="3">The sequence shown here is derived from an EMBL/GenBank/DDBJ whole genome shotgun (WGS) entry which is preliminary data.</text>
</comment>
<keyword evidence="2" id="KW-1133">Transmembrane helix</keyword>
<feature type="compositionally biased region" description="Basic and acidic residues" evidence="1">
    <location>
        <begin position="233"/>
        <end position="245"/>
    </location>
</feature>
<gene>
    <name evidence="3" type="ORF">DDF67_23520</name>
</gene>
<sequence length="245" mass="27705">MDNHGDSPLNVCGGARMTMFVLQDQFCIHQATVWLPAIINYLADDKGSRVAQFALSAVALAVAVVGAYIALRTYTSAARDAANSHMHGLFRDYLRARLDVSLATLPEMPRFPNEPVSSQLTALKLYALEEMYTWVCREERLPREWFILNPLDRARAKADREDFLAAWRRTILVHAGQEKDDVMKSFEDYASCYSMTFLRFINSGWQSRELAALIAIHQRAIDQGQQRPPGNLERAELADRPSRAA</sequence>
<dbReference type="EMBL" id="QDKQ01000076">
    <property type="protein sequence ID" value="PVM82433.1"/>
    <property type="molecule type" value="Genomic_DNA"/>
</dbReference>
<feature type="region of interest" description="Disordered" evidence="1">
    <location>
        <begin position="224"/>
        <end position="245"/>
    </location>
</feature>
<protein>
    <recommendedName>
        <fullName evidence="5">DUF4760 domain-containing protein</fullName>
    </recommendedName>
</protein>
<feature type="transmembrane region" description="Helical" evidence="2">
    <location>
        <begin position="50"/>
        <end position="71"/>
    </location>
</feature>
<evidence type="ECO:0008006" key="5">
    <source>
        <dbReference type="Google" id="ProtNLM"/>
    </source>
</evidence>
<dbReference type="AlphaFoldDB" id="A0A2T9JFF0"/>
<keyword evidence="4" id="KW-1185">Reference proteome</keyword>
<reference evidence="3 4" key="1">
    <citation type="submission" date="2018-04" db="EMBL/GenBank/DDBJ databases">
        <title>The genome sequence of Caulobacter sp. 744.</title>
        <authorList>
            <person name="Gao J."/>
            <person name="Sun J."/>
        </authorList>
    </citation>
    <scope>NUCLEOTIDE SEQUENCE [LARGE SCALE GENOMIC DNA]</scope>
    <source>
        <strain evidence="3 4">774</strain>
    </source>
</reference>
<evidence type="ECO:0000313" key="3">
    <source>
        <dbReference type="EMBL" id="PVM82433.1"/>
    </source>
</evidence>
<keyword evidence="2" id="KW-0812">Transmembrane</keyword>
<keyword evidence="2" id="KW-0472">Membrane</keyword>
<name>A0A2T9JFF0_9CAUL</name>
<dbReference type="Proteomes" id="UP000245073">
    <property type="component" value="Unassembled WGS sequence"/>
</dbReference>
<proteinExistence type="predicted"/>
<evidence type="ECO:0000256" key="2">
    <source>
        <dbReference type="SAM" id="Phobius"/>
    </source>
</evidence>
<evidence type="ECO:0000256" key="1">
    <source>
        <dbReference type="SAM" id="MobiDB-lite"/>
    </source>
</evidence>
<organism evidence="3 4">
    <name type="scientific">Caulobacter endophyticus</name>
    <dbReference type="NCBI Taxonomy" id="2172652"/>
    <lineage>
        <taxon>Bacteria</taxon>
        <taxon>Pseudomonadati</taxon>
        <taxon>Pseudomonadota</taxon>
        <taxon>Alphaproteobacteria</taxon>
        <taxon>Caulobacterales</taxon>
        <taxon>Caulobacteraceae</taxon>
        <taxon>Caulobacter</taxon>
    </lineage>
</organism>
<accession>A0A2T9JFF0</accession>